<dbReference type="OrthoDB" id="6590506at2759"/>
<protein>
    <submittedName>
        <fullName evidence="1">Uncharacterized protein</fullName>
    </submittedName>
</protein>
<keyword evidence="2" id="KW-1185">Reference proteome</keyword>
<organism evidence="1 2">
    <name type="scientific">Nezara viridula</name>
    <name type="common">Southern green stink bug</name>
    <name type="synonym">Cimex viridulus</name>
    <dbReference type="NCBI Taxonomy" id="85310"/>
    <lineage>
        <taxon>Eukaryota</taxon>
        <taxon>Metazoa</taxon>
        <taxon>Ecdysozoa</taxon>
        <taxon>Arthropoda</taxon>
        <taxon>Hexapoda</taxon>
        <taxon>Insecta</taxon>
        <taxon>Pterygota</taxon>
        <taxon>Neoptera</taxon>
        <taxon>Paraneoptera</taxon>
        <taxon>Hemiptera</taxon>
        <taxon>Heteroptera</taxon>
        <taxon>Panheteroptera</taxon>
        <taxon>Pentatomomorpha</taxon>
        <taxon>Pentatomoidea</taxon>
        <taxon>Pentatomidae</taxon>
        <taxon>Pentatominae</taxon>
        <taxon>Nezara</taxon>
    </lineage>
</organism>
<proteinExistence type="predicted"/>
<gene>
    <name evidence="1" type="ORF">NEZAVI_LOCUS13369</name>
</gene>
<evidence type="ECO:0000313" key="2">
    <source>
        <dbReference type="Proteomes" id="UP001152798"/>
    </source>
</evidence>
<dbReference type="Proteomes" id="UP001152798">
    <property type="component" value="Chromosome 6"/>
</dbReference>
<sequence length="118" mass="13661">MEDKFNFKELIQQAKDIDDGVESLRDKIINCDIGNGDATNALSTLDNDLSEIEGVLDFLCSDLRQEVEEIVKRNTEIRNFIVDLDSKIERLEACAREFKSPQSMLETPVRRYHHRSMK</sequence>
<name>A0A9P0HNT1_NEZVI</name>
<evidence type="ECO:0000313" key="1">
    <source>
        <dbReference type="EMBL" id="CAH1405082.1"/>
    </source>
</evidence>
<reference evidence="1" key="1">
    <citation type="submission" date="2022-01" db="EMBL/GenBank/DDBJ databases">
        <authorList>
            <person name="King R."/>
        </authorList>
    </citation>
    <scope>NUCLEOTIDE SEQUENCE</scope>
</reference>
<dbReference type="AlphaFoldDB" id="A0A9P0HNT1"/>
<accession>A0A9P0HNT1</accession>
<dbReference type="EMBL" id="OV725082">
    <property type="protein sequence ID" value="CAH1405082.1"/>
    <property type="molecule type" value="Genomic_DNA"/>
</dbReference>